<gene>
    <name evidence="2" type="ORF">LIER_42379</name>
</gene>
<dbReference type="Proteomes" id="UP001454036">
    <property type="component" value="Unassembled WGS sequence"/>
</dbReference>
<protein>
    <submittedName>
        <fullName evidence="2">Transmembrane signal receptor</fullName>
    </submittedName>
</protein>
<organism evidence="2 3">
    <name type="scientific">Lithospermum erythrorhizon</name>
    <name type="common">Purple gromwell</name>
    <name type="synonym">Lithospermum officinale var. erythrorhizon</name>
    <dbReference type="NCBI Taxonomy" id="34254"/>
    <lineage>
        <taxon>Eukaryota</taxon>
        <taxon>Viridiplantae</taxon>
        <taxon>Streptophyta</taxon>
        <taxon>Embryophyta</taxon>
        <taxon>Tracheophyta</taxon>
        <taxon>Spermatophyta</taxon>
        <taxon>Magnoliopsida</taxon>
        <taxon>eudicotyledons</taxon>
        <taxon>Gunneridae</taxon>
        <taxon>Pentapetalae</taxon>
        <taxon>asterids</taxon>
        <taxon>lamiids</taxon>
        <taxon>Boraginales</taxon>
        <taxon>Boraginaceae</taxon>
        <taxon>Boraginoideae</taxon>
        <taxon>Lithospermeae</taxon>
        <taxon>Lithospermum</taxon>
    </lineage>
</organism>
<keyword evidence="2" id="KW-0675">Receptor</keyword>
<name>A0AAV3RNM8_LITER</name>
<reference evidence="2 3" key="1">
    <citation type="submission" date="2024-01" db="EMBL/GenBank/DDBJ databases">
        <title>The complete chloroplast genome sequence of Lithospermum erythrorhizon: insights into the phylogenetic relationship among Boraginaceae species and the maternal lineages of purple gromwells.</title>
        <authorList>
            <person name="Okada T."/>
            <person name="Watanabe K."/>
        </authorList>
    </citation>
    <scope>NUCLEOTIDE SEQUENCE [LARGE SCALE GENOMIC DNA]</scope>
</reference>
<keyword evidence="2" id="KW-0812">Transmembrane</keyword>
<accession>A0AAV3RNM8</accession>
<dbReference type="Pfam" id="PF07727">
    <property type="entry name" value="RVT_2"/>
    <property type="match status" value="1"/>
</dbReference>
<evidence type="ECO:0000313" key="3">
    <source>
        <dbReference type="Proteomes" id="UP001454036"/>
    </source>
</evidence>
<dbReference type="InterPro" id="IPR013103">
    <property type="entry name" value="RVT_2"/>
</dbReference>
<feature type="domain" description="Reverse transcriptase Ty1/copia-type" evidence="1">
    <location>
        <begin position="2"/>
        <end position="139"/>
    </location>
</feature>
<sequence length="311" mass="34741">MEEVYMKTPEGIDAPPGTVCRLKKSLYGLKQASRQWFSNLNEVLLALEYVQSENDYSLYIKHTTTGIVIVVYVDDILLTGSDTTQILHPKQVLDVKLSIKDVGQLHFFLGFEIGHVDGVVTMSQCKFANELIEESGILQQSVSSKLPVTPLPLNTKLFPDEGALLDAPEYYRGILGKLNFLTNKRHVLSFAVQTLSQFMQHPRDSHLTTLTHLLHYVKSIVGQGIIVQESTKLFLAGYSDSDWVVCRTTRRSVTGYIITLGNSPISYKSKKQTTISRSSSEAEYRVMAQAGAKVTWLVRLLQDLGVSDLTP</sequence>
<dbReference type="InterPro" id="IPR043502">
    <property type="entry name" value="DNA/RNA_pol_sf"/>
</dbReference>
<proteinExistence type="predicted"/>
<evidence type="ECO:0000313" key="2">
    <source>
        <dbReference type="EMBL" id="GAA0183288.1"/>
    </source>
</evidence>
<dbReference type="PANTHER" id="PTHR11439">
    <property type="entry name" value="GAG-POL-RELATED RETROTRANSPOSON"/>
    <property type="match status" value="1"/>
</dbReference>
<keyword evidence="3" id="KW-1185">Reference proteome</keyword>
<evidence type="ECO:0000259" key="1">
    <source>
        <dbReference type="Pfam" id="PF07727"/>
    </source>
</evidence>
<dbReference type="EMBL" id="BAABME010029172">
    <property type="protein sequence ID" value="GAA0183288.1"/>
    <property type="molecule type" value="Genomic_DNA"/>
</dbReference>
<dbReference type="CDD" id="cd09272">
    <property type="entry name" value="RNase_HI_RT_Ty1"/>
    <property type="match status" value="1"/>
</dbReference>
<dbReference type="AlphaFoldDB" id="A0AAV3RNM8"/>
<dbReference type="PANTHER" id="PTHR11439:SF498">
    <property type="entry name" value="DNAK FAMILY PROTEIN"/>
    <property type="match status" value="1"/>
</dbReference>
<dbReference type="SUPFAM" id="SSF56672">
    <property type="entry name" value="DNA/RNA polymerases"/>
    <property type="match status" value="1"/>
</dbReference>
<comment type="caution">
    <text evidence="2">The sequence shown here is derived from an EMBL/GenBank/DDBJ whole genome shotgun (WGS) entry which is preliminary data.</text>
</comment>
<keyword evidence="2" id="KW-0472">Membrane</keyword>